<proteinExistence type="predicted"/>
<accession>A0AA38TU14</accession>
<gene>
    <name evidence="1" type="ORF">OSB04_003024</name>
</gene>
<comment type="caution">
    <text evidence="1">The sequence shown here is derived from an EMBL/GenBank/DDBJ whole genome shotgun (WGS) entry which is preliminary data.</text>
</comment>
<evidence type="ECO:0000313" key="1">
    <source>
        <dbReference type="EMBL" id="KAJ9567058.1"/>
    </source>
</evidence>
<reference evidence="1" key="1">
    <citation type="submission" date="2023-03" db="EMBL/GenBank/DDBJ databases">
        <title>Chromosome-scale reference genome and RAD-based genetic map of yellow starthistle (Centaurea solstitialis) reveal putative structural variation and QTLs associated with invader traits.</title>
        <authorList>
            <person name="Reatini B."/>
            <person name="Cang F.A."/>
            <person name="Jiang Q."/>
            <person name="Mckibben M.T.W."/>
            <person name="Barker M.S."/>
            <person name="Rieseberg L.H."/>
            <person name="Dlugosch K.M."/>
        </authorList>
    </citation>
    <scope>NUCLEOTIDE SEQUENCE</scope>
    <source>
        <strain evidence="1">CAN-66</strain>
        <tissue evidence="1">Leaf</tissue>
    </source>
</reference>
<keyword evidence="2" id="KW-1185">Reference proteome</keyword>
<sequence>MCCMFRIFARILFLSDKTKRGVFVGKGYALNKNGWISCFGKCWRLDLLVSSPPLLKVLHRRVFTQDLEEGLRPSIIPEKGRYGNIGLFRQNSYASDGVMIDMASRYAPMSPSLGLLRGARASVDGVMIDMTSRCLEVKSDRTGGGYTAI</sequence>
<organism evidence="1 2">
    <name type="scientific">Centaurea solstitialis</name>
    <name type="common">yellow star-thistle</name>
    <dbReference type="NCBI Taxonomy" id="347529"/>
    <lineage>
        <taxon>Eukaryota</taxon>
        <taxon>Viridiplantae</taxon>
        <taxon>Streptophyta</taxon>
        <taxon>Embryophyta</taxon>
        <taxon>Tracheophyta</taxon>
        <taxon>Spermatophyta</taxon>
        <taxon>Magnoliopsida</taxon>
        <taxon>eudicotyledons</taxon>
        <taxon>Gunneridae</taxon>
        <taxon>Pentapetalae</taxon>
        <taxon>asterids</taxon>
        <taxon>campanulids</taxon>
        <taxon>Asterales</taxon>
        <taxon>Asteraceae</taxon>
        <taxon>Carduoideae</taxon>
        <taxon>Cardueae</taxon>
        <taxon>Centaureinae</taxon>
        <taxon>Centaurea</taxon>
    </lineage>
</organism>
<name>A0AA38TU14_9ASTR</name>
<dbReference type="AlphaFoldDB" id="A0AA38TU14"/>
<evidence type="ECO:0000313" key="2">
    <source>
        <dbReference type="Proteomes" id="UP001172457"/>
    </source>
</evidence>
<dbReference type="Proteomes" id="UP001172457">
    <property type="component" value="Chromosome 1"/>
</dbReference>
<protein>
    <submittedName>
        <fullName evidence="1">Uncharacterized protein</fullName>
    </submittedName>
</protein>
<dbReference type="EMBL" id="JARYMX010000001">
    <property type="protein sequence ID" value="KAJ9567058.1"/>
    <property type="molecule type" value="Genomic_DNA"/>
</dbReference>